<sequence>MREDDPWSLIFGLWSSQSSAQDFFSWKGLWLSGGPEISASPPLFFSQYSIRSLDTSETFLREMCASIRSCSVCCLIVSIMVLQ</sequence>
<dbReference type="AlphaFoldDB" id="A0AAV5WT55"/>
<dbReference type="Proteomes" id="UP001432322">
    <property type="component" value="Unassembled WGS sequence"/>
</dbReference>
<proteinExistence type="predicted"/>
<reference evidence="1" key="1">
    <citation type="submission" date="2023-10" db="EMBL/GenBank/DDBJ databases">
        <title>Genome assembly of Pristionchus species.</title>
        <authorList>
            <person name="Yoshida K."/>
            <person name="Sommer R.J."/>
        </authorList>
    </citation>
    <scope>NUCLEOTIDE SEQUENCE</scope>
    <source>
        <strain evidence="1">RS5133</strain>
    </source>
</reference>
<protein>
    <submittedName>
        <fullName evidence="1">Uncharacterized protein</fullName>
    </submittedName>
</protein>
<keyword evidence="2" id="KW-1185">Reference proteome</keyword>
<gene>
    <name evidence="1" type="ORF">PFISCL1PPCAC_25473</name>
</gene>
<accession>A0AAV5WT55</accession>
<dbReference type="EMBL" id="BTSY01000006">
    <property type="protein sequence ID" value="GMT34176.1"/>
    <property type="molecule type" value="Genomic_DNA"/>
</dbReference>
<evidence type="ECO:0000313" key="1">
    <source>
        <dbReference type="EMBL" id="GMT34176.1"/>
    </source>
</evidence>
<evidence type="ECO:0000313" key="2">
    <source>
        <dbReference type="Proteomes" id="UP001432322"/>
    </source>
</evidence>
<organism evidence="1 2">
    <name type="scientific">Pristionchus fissidentatus</name>
    <dbReference type="NCBI Taxonomy" id="1538716"/>
    <lineage>
        <taxon>Eukaryota</taxon>
        <taxon>Metazoa</taxon>
        <taxon>Ecdysozoa</taxon>
        <taxon>Nematoda</taxon>
        <taxon>Chromadorea</taxon>
        <taxon>Rhabditida</taxon>
        <taxon>Rhabditina</taxon>
        <taxon>Diplogasteromorpha</taxon>
        <taxon>Diplogasteroidea</taxon>
        <taxon>Neodiplogasteridae</taxon>
        <taxon>Pristionchus</taxon>
    </lineage>
</organism>
<name>A0AAV5WT55_9BILA</name>
<comment type="caution">
    <text evidence="1">The sequence shown here is derived from an EMBL/GenBank/DDBJ whole genome shotgun (WGS) entry which is preliminary data.</text>
</comment>